<dbReference type="PANTHER" id="PTHR10845">
    <property type="entry name" value="REGULATOR OF G PROTEIN SIGNALING"/>
    <property type="match status" value="1"/>
</dbReference>
<dbReference type="OrthoDB" id="196547at2759"/>
<reference evidence="4 5" key="1">
    <citation type="journal article" date="2010" name="Cell">
        <title>The genome of Naegleria gruberi illuminates early eukaryotic versatility.</title>
        <authorList>
            <person name="Fritz-Laylin L.K."/>
            <person name="Prochnik S.E."/>
            <person name="Ginger M.L."/>
            <person name="Dacks J.B."/>
            <person name="Carpenter M.L."/>
            <person name="Field M.C."/>
            <person name="Kuo A."/>
            <person name="Paredez A."/>
            <person name="Chapman J."/>
            <person name="Pham J."/>
            <person name="Shu S."/>
            <person name="Neupane R."/>
            <person name="Cipriano M."/>
            <person name="Mancuso J."/>
            <person name="Tu H."/>
            <person name="Salamov A."/>
            <person name="Lindquist E."/>
            <person name="Shapiro H."/>
            <person name="Lucas S."/>
            <person name="Grigoriev I.V."/>
            <person name="Cande W.Z."/>
            <person name="Fulton C."/>
            <person name="Rokhsar D.S."/>
            <person name="Dawson S.C."/>
        </authorList>
    </citation>
    <scope>NUCLEOTIDE SEQUENCE [LARGE SCALE GENOMIC DNA]</scope>
    <source>
        <strain evidence="4 5">NEG-M</strain>
    </source>
</reference>
<dbReference type="Pfam" id="PF00615">
    <property type="entry name" value="RGS"/>
    <property type="match status" value="1"/>
</dbReference>
<dbReference type="GeneID" id="8855452"/>
<gene>
    <name evidence="4" type="ORF">NAEGRDRAFT_62406</name>
</gene>
<feature type="transmembrane region" description="Helical" evidence="2">
    <location>
        <begin position="140"/>
        <end position="165"/>
    </location>
</feature>
<keyword evidence="2" id="KW-0812">Transmembrane</keyword>
<dbReference type="Proteomes" id="UP000006671">
    <property type="component" value="Unassembled WGS sequence"/>
</dbReference>
<dbReference type="KEGG" id="ngr:NAEGRDRAFT_62406"/>
<organism evidence="5">
    <name type="scientific">Naegleria gruberi</name>
    <name type="common">Amoeba</name>
    <dbReference type="NCBI Taxonomy" id="5762"/>
    <lineage>
        <taxon>Eukaryota</taxon>
        <taxon>Discoba</taxon>
        <taxon>Heterolobosea</taxon>
        <taxon>Tetramitia</taxon>
        <taxon>Eutetramitia</taxon>
        <taxon>Vahlkampfiidae</taxon>
        <taxon>Naegleria</taxon>
    </lineage>
</organism>
<evidence type="ECO:0000313" key="5">
    <source>
        <dbReference type="Proteomes" id="UP000006671"/>
    </source>
</evidence>
<feature type="region of interest" description="Disordered" evidence="1">
    <location>
        <begin position="1"/>
        <end position="35"/>
    </location>
</feature>
<evidence type="ECO:0000313" key="4">
    <source>
        <dbReference type="EMBL" id="EFC49568.1"/>
    </source>
</evidence>
<dbReference type="PROSITE" id="PS50132">
    <property type="entry name" value="RGS"/>
    <property type="match status" value="1"/>
</dbReference>
<dbReference type="InterPro" id="IPR016137">
    <property type="entry name" value="RGS"/>
</dbReference>
<keyword evidence="2" id="KW-1133">Transmembrane helix</keyword>
<feature type="transmembrane region" description="Helical" evidence="2">
    <location>
        <begin position="234"/>
        <end position="256"/>
    </location>
</feature>
<evidence type="ECO:0000256" key="1">
    <source>
        <dbReference type="SAM" id="MobiDB-lite"/>
    </source>
</evidence>
<name>D2V0T2_NAEGR</name>
<feature type="compositionally biased region" description="Polar residues" evidence="1">
    <location>
        <begin position="1"/>
        <end position="11"/>
    </location>
</feature>
<dbReference type="VEuPathDB" id="AmoebaDB:NAEGRDRAFT_62406"/>
<evidence type="ECO:0000259" key="3">
    <source>
        <dbReference type="PROSITE" id="PS50132"/>
    </source>
</evidence>
<dbReference type="EMBL" id="GG738847">
    <property type="protein sequence ID" value="EFC49568.1"/>
    <property type="molecule type" value="Genomic_DNA"/>
</dbReference>
<dbReference type="PANTHER" id="PTHR10845:SF192">
    <property type="entry name" value="DOUBLE HIT, ISOFORM B"/>
    <property type="match status" value="1"/>
</dbReference>
<dbReference type="SMART" id="SM00315">
    <property type="entry name" value="RGS"/>
    <property type="match status" value="1"/>
</dbReference>
<dbReference type="Gene3D" id="1.10.167.10">
    <property type="entry name" value="Regulator of G-protein Signalling 4, domain 2"/>
    <property type="match status" value="1"/>
</dbReference>
<dbReference type="RefSeq" id="XP_002682312.1">
    <property type="nucleotide sequence ID" value="XM_002682266.1"/>
</dbReference>
<dbReference type="AlphaFoldDB" id="D2V0T2"/>
<feature type="transmembrane region" description="Helical" evidence="2">
    <location>
        <begin position="87"/>
        <end position="107"/>
    </location>
</feature>
<feature type="domain" description="RGS" evidence="3">
    <location>
        <begin position="294"/>
        <end position="357"/>
    </location>
</feature>
<feature type="transmembrane region" description="Helical" evidence="2">
    <location>
        <begin position="202"/>
        <end position="222"/>
    </location>
</feature>
<keyword evidence="2" id="KW-0472">Membrane</keyword>
<feature type="compositionally biased region" description="Polar residues" evidence="1">
    <location>
        <begin position="21"/>
        <end position="35"/>
    </location>
</feature>
<protein>
    <submittedName>
        <fullName evidence="4">Predicted protein</fullName>
    </submittedName>
</protein>
<accession>D2V0T2</accession>
<sequence>MKKQETNQTDLKTPKSIADQDPTNSTSQSSLRPSITTSNEISITDDTLSSIDVDGSDDEVISLDVLSERGRFLNLLKIIIRYKVIEISYIIFWGIVTYIALSARIFLSPADTLIEPIFNSSWKSLETYCNYTARVDNNLYTLIISAILFLIVPIFLTVDCFVSLIKYFRLRRENKEKGIKTENFLVYHFYETDPFVYRSESLLRFIFDVIALIIYLVLSSTINTDGTVGGTISSLVITILLHFFGGTFSNPGVTIYKTYHNFIRMKKKSKNALMPSQQIQNLQELMSSPVSSFSIDYVISRRVEREFFHEFLKKEFSVENLLFAEDLQKLRNINERHARSKVSKVKEMVKLYLSDNSSVFEVNIPSKIIHAELKDFRELTQLMNQHGIQLNSIPKSIKEKSSTRYFPQIDSTIEDQVRKLIENLSKSDVFSTLNIEIYKNLMDSFYRFKHSRKWIEFVKTNKVQI</sequence>
<evidence type="ECO:0000256" key="2">
    <source>
        <dbReference type="SAM" id="Phobius"/>
    </source>
</evidence>
<proteinExistence type="predicted"/>
<keyword evidence="5" id="KW-1185">Reference proteome</keyword>
<dbReference type="SUPFAM" id="SSF48097">
    <property type="entry name" value="Regulator of G-protein signaling, RGS"/>
    <property type="match status" value="1"/>
</dbReference>
<dbReference type="InterPro" id="IPR036305">
    <property type="entry name" value="RGS_sf"/>
</dbReference>
<dbReference type="InterPro" id="IPR044926">
    <property type="entry name" value="RGS_subdomain_2"/>
</dbReference>
<dbReference type="InParanoid" id="D2V0T2"/>